<evidence type="ECO:0000313" key="2">
    <source>
        <dbReference type="Proteomes" id="UP001054945"/>
    </source>
</evidence>
<gene>
    <name evidence="1" type="ORF">CEXT_344861</name>
</gene>
<dbReference type="Proteomes" id="UP001054945">
    <property type="component" value="Unassembled WGS sequence"/>
</dbReference>
<evidence type="ECO:0000313" key="1">
    <source>
        <dbReference type="EMBL" id="GIY55049.1"/>
    </source>
</evidence>
<proteinExistence type="predicted"/>
<sequence>MREIKSPSESINLERLICRFLMGNFKSIQKLPWRKVLPFIRQHNLLEETRCDIIFFSVIAAFKGNEWKYISLGEVNSISFRAETNCVWVSQQQRITEEIYITFVQQATEISSKGVVYGGVLKGNMAIRLWALRSTLSVYAYL</sequence>
<accession>A0AAV4UB75</accession>
<dbReference type="AlphaFoldDB" id="A0AAV4UB75"/>
<keyword evidence="2" id="KW-1185">Reference proteome</keyword>
<organism evidence="1 2">
    <name type="scientific">Caerostris extrusa</name>
    <name type="common">Bark spider</name>
    <name type="synonym">Caerostris bankana</name>
    <dbReference type="NCBI Taxonomy" id="172846"/>
    <lineage>
        <taxon>Eukaryota</taxon>
        <taxon>Metazoa</taxon>
        <taxon>Ecdysozoa</taxon>
        <taxon>Arthropoda</taxon>
        <taxon>Chelicerata</taxon>
        <taxon>Arachnida</taxon>
        <taxon>Araneae</taxon>
        <taxon>Araneomorphae</taxon>
        <taxon>Entelegynae</taxon>
        <taxon>Araneoidea</taxon>
        <taxon>Araneidae</taxon>
        <taxon>Caerostris</taxon>
    </lineage>
</organism>
<dbReference type="EMBL" id="BPLR01012599">
    <property type="protein sequence ID" value="GIY55049.1"/>
    <property type="molecule type" value="Genomic_DNA"/>
</dbReference>
<reference evidence="1 2" key="1">
    <citation type="submission" date="2021-06" db="EMBL/GenBank/DDBJ databases">
        <title>Caerostris extrusa draft genome.</title>
        <authorList>
            <person name="Kono N."/>
            <person name="Arakawa K."/>
        </authorList>
    </citation>
    <scope>NUCLEOTIDE SEQUENCE [LARGE SCALE GENOMIC DNA]</scope>
</reference>
<comment type="caution">
    <text evidence="1">The sequence shown here is derived from an EMBL/GenBank/DDBJ whole genome shotgun (WGS) entry which is preliminary data.</text>
</comment>
<name>A0AAV4UB75_CAEEX</name>
<protein>
    <submittedName>
        <fullName evidence="1">Uncharacterized protein</fullName>
    </submittedName>
</protein>